<dbReference type="Pfam" id="PF03936">
    <property type="entry name" value="Terpene_synth_C"/>
    <property type="match status" value="1"/>
</dbReference>
<dbReference type="InterPro" id="IPR034741">
    <property type="entry name" value="Terpene_cyclase-like_1_C"/>
</dbReference>
<dbReference type="PANTHER" id="PTHR31225">
    <property type="entry name" value="OS04G0344100 PROTEIN-RELATED"/>
    <property type="match status" value="1"/>
</dbReference>
<dbReference type="SFLD" id="SFLDS00005">
    <property type="entry name" value="Isoprenoid_Synthase_Type_I"/>
    <property type="match status" value="1"/>
</dbReference>
<dbReference type="Gene3D" id="1.10.600.10">
    <property type="entry name" value="Farnesyl Diphosphate Synthase"/>
    <property type="match status" value="1"/>
</dbReference>
<dbReference type="InterPro" id="IPR008949">
    <property type="entry name" value="Isoprenoid_synthase_dom_sf"/>
</dbReference>
<evidence type="ECO:0000313" key="5">
    <source>
        <dbReference type="EMBL" id="WNI01946.1"/>
    </source>
</evidence>
<dbReference type="GO" id="GO:0010333">
    <property type="term" value="F:terpene synthase activity"/>
    <property type="evidence" value="ECO:0007669"/>
    <property type="project" value="InterPro"/>
</dbReference>
<dbReference type="AlphaFoldDB" id="A0AA95ZA28"/>
<evidence type="ECO:0000259" key="4">
    <source>
        <dbReference type="Pfam" id="PF03936"/>
    </source>
</evidence>
<dbReference type="InterPro" id="IPR036965">
    <property type="entry name" value="Terpene_synth_N_sf"/>
</dbReference>
<dbReference type="FunFam" id="1.10.600.10:FF:000007">
    <property type="entry name" value="Isoprene synthase, chloroplastic"/>
    <property type="match status" value="1"/>
</dbReference>
<dbReference type="SUPFAM" id="SSF48239">
    <property type="entry name" value="Terpenoid cyclases/Protein prenyltransferases"/>
    <property type="match status" value="1"/>
</dbReference>
<dbReference type="PANTHER" id="PTHR31225:SF241">
    <property type="entry name" value="TERPENE SYNTHASE FAMILY, METAL-BINDING DOMAIN PROTEIN"/>
    <property type="match status" value="1"/>
</dbReference>
<sequence>MMSRLRSLYANADKPSLNLDMIDQIQRLGIAHHFASQIDHVLKQLNETCFVHNSGDLDINDLYTTALLFGLLRQHGYPISCDIFNKFKDASGKFSEKYASDVRGLLTSHLSVHGEDVLDKALSFYSTHLESIKEQLSPHLATQVRHTLKQTICRGVPRLEARRYISMYEAEPSHNEVLMSLAKWWMGLDFKKKLPFARDRLVEGYFWILGVHCEPELAVARRMMTKVIALTSILDDIYDVYGTYEELELFTQAIQRWDIDCINELPGYMEVVYKALIDVYVKIEEIMVCEGRSYRLYYAIEAMKRQASSYFAEVKWLYQQHKPSMDEYMSIALISGGYELLGITSFVGMSNIVTKDDLDWLFNDPKILRVSSIICRLMDDLATHKFEQSRQHADSAVQCYMRQYGVTEQEAENDLRKQVEDAWKDINEECLRPTAIATPLLMVILNLTRGDRPVVQGWRR</sequence>
<accession>A0AA95ZA28</accession>
<dbReference type="EMBL" id="OR232554">
    <property type="protein sequence ID" value="WNI01946.1"/>
    <property type="molecule type" value="mRNA"/>
</dbReference>
<dbReference type="Gene3D" id="1.50.10.130">
    <property type="entry name" value="Terpene synthase, N-terminal domain"/>
    <property type="match status" value="1"/>
</dbReference>
<dbReference type="GO" id="GO:0016102">
    <property type="term" value="P:diterpenoid biosynthetic process"/>
    <property type="evidence" value="ECO:0007669"/>
    <property type="project" value="InterPro"/>
</dbReference>
<evidence type="ECO:0000256" key="1">
    <source>
        <dbReference type="ARBA" id="ARBA00022723"/>
    </source>
</evidence>
<name>A0AA95ZA28_PSIGU</name>
<feature type="domain" description="Terpene synthase N-terminal" evidence="3">
    <location>
        <begin position="13"/>
        <end position="148"/>
    </location>
</feature>
<dbReference type="InterPro" id="IPR001906">
    <property type="entry name" value="Terpene_synth_N"/>
</dbReference>
<proteinExistence type="evidence at transcript level"/>
<dbReference type="InterPro" id="IPR050148">
    <property type="entry name" value="Terpene_synthase-like"/>
</dbReference>
<reference evidence="5" key="1">
    <citation type="submission" date="2023-06" db="EMBL/GenBank/DDBJ databases">
        <title>Comparative genome-wide analysis of two guava cultivars revels plasticity of sesquiterpene biosynthesis.</title>
        <authorList>
            <person name="Canal D."/>
            <person name="dos Santos P.H.D."/>
            <person name="Carpinetti-Oliveira P.A."/>
            <person name="Silva M.A."/>
            <person name="Fernandes M."/>
            <person name="Brustolini O.J.B."/>
            <person name="Ferreira A."/>
            <person name="Ferreira M.F.S."/>
        </authorList>
    </citation>
    <scope>NUCLEOTIDE SEQUENCE</scope>
    <source>
        <strain evidence="5">Pg57413</strain>
    </source>
</reference>
<dbReference type="InterPro" id="IPR008930">
    <property type="entry name" value="Terpenoid_cyclase/PrenylTrfase"/>
</dbReference>
<dbReference type="InterPro" id="IPR005630">
    <property type="entry name" value="Terpene_synthase_metal-bd"/>
</dbReference>
<protein>
    <submittedName>
        <fullName evidence="5">Terpene synthase</fullName>
    </submittedName>
</protein>
<dbReference type="SUPFAM" id="SSF48576">
    <property type="entry name" value="Terpenoid synthases"/>
    <property type="match status" value="1"/>
</dbReference>
<dbReference type="SFLD" id="SFLDG01019">
    <property type="entry name" value="Terpene_Cyclase_Like_1_C_Termi"/>
    <property type="match status" value="1"/>
</dbReference>
<organism evidence="5">
    <name type="scientific">Psidium guajava</name>
    <name type="common">Guava</name>
    <name type="synonym">Psidium pyriferum</name>
    <dbReference type="NCBI Taxonomy" id="120290"/>
    <lineage>
        <taxon>Eukaryota</taxon>
        <taxon>Viridiplantae</taxon>
        <taxon>Streptophyta</taxon>
        <taxon>Embryophyta</taxon>
        <taxon>Tracheophyta</taxon>
        <taxon>Spermatophyta</taxon>
        <taxon>Magnoliopsida</taxon>
        <taxon>eudicotyledons</taxon>
        <taxon>Gunneridae</taxon>
        <taxon>Pentapetalae</taxon>
        <taxon>rosids</taxon>
        <taxon>malvids</taxon>
        <taxon>Myrtales</taxon>
        <taxon>Myrtaceae</taxon>
        <taxon>Myrtoideae</taxon>
        <taxon>Myrteae</taxon>
        <taxon>Pimenta group</taxon>
        <taxon>Psidium</taxon>
    </lineage>
</organism>
<keyword evidence="1" id="KW-0479">Metal-binding</keyword>
<evidence type="ECO:0000256" key="2">
    <source>
        <dbReference type="ARBA" id="ARBA00022842"/>
    </source>
</evidence>
<dbReference type="InterPro" id="IPR044814">
    <property type="entry name" value="Terpene_cyclase_plant_C1"/>
</dbReference>
<dbReference type="Pfam" id="PF01397">
    <property type="entry name" value="Terpene_synth"/>
    <property type="match status" value="1"/>
</dbReference>
<keyword evidence="2" id="KW-0460">Magnesium</keyword>
<feature type="domain" description="Terpene synthase metal-binding" evidence="4">
    <location>
        <begin position="188"/>
        <end position="425"/>
    </location>
</feature>
<dbReference type="CDD" id="cd00684">
    <property type="entry name" value="Terpene_cyclase_plant_C1"/>
    <property type="match status" value="1"/>
</dbReference>
<evidence type="ECO:0000259" key="3">
    <source>
        <dbReference type="Pfam" id="PF01397"/>
    </source>
</evidence>
<dbReference type="GO" id="GO:0000287">
    <property type="term" value="F:magnesium ion binding"/>
    <property type="evidence" value="ECO:0007669"/>
    <property type="project" value="InterPro"/>
</dbReference>